<feature type="transmembrane region" description="Helical" evidence="5">
    <location>
        <begin position="169"/>
        <end position="187"/>
    </location>
</feature>
<evidence type="ECO:0000256" key="6">
    <source>
        <dbReference type="SAM" id="MobiDB-lite"/>
    </source>
</evidence>
<feature type="transmembrane region" description="Helical" evidence="5">
    <location>
        <begin position="83"/>
        <end position="103"/>
    </location>
</feature>
<dbReference type="GO" id="GO:0016020">
    <property type="term" value="C:membrane"/>
    <property type="evidence" value="ECO:0007669"/>
    <property type="project" value="UniProtKB-SubCell"/>
</dbReference>
<protein>
    <recommendedName>
        <fullName evidence="9">Bax inhibitor-1/YccA family protein</fullName>
    </recommendedName>
</protein>
<feature type="transmembrane region" description="Helical" evidence="5">
    <location>
        <begin position="115"/>
        <end position="133"/>
    </location>
</feature>
<proteinExistence type="inferred from homology"/>
<feature type="transmembrane region" description="Helical" evidence="5">
    <location>
        <begin position="199"/>
        <end position="219"/>
    </location>
</feature>
<name>A0A8H3U0F1_9TREE</name>
<evidence type="ECO:0000256" key="5">
    <source>
        <dbReference type="RuleBase" id="RU004379"/>
    </source>
</evidence>
<keyword evidence="4 5" id="KW-0472">Membrane</keyword>
<evidence type="ECO:0000313" key="7">
    <source>
        <dbReference type="EMBL" id="GHJ90153.1"/>
    </source>
</evidence>
<comment type="subcellular location">
    <subcellularLocation>
        <location evidence="1">Membrane</location>
        <topology evidence="1">Multi-pass membrane protein</topology>
    </subcellularLocation>
</comment>
<evidence type="ECO:0000256" key="4">
    <source>
        <dbReference type="ARBA" id="ARBA00023136"/>
    </source>
</evidence>
<dbReference type="Pfam" id="PF01027">
    <property type="entry name" value="Bax1-I"/>
    <property type="match status" value="1"/>
</dbReference>
<feature type="transmembrane region" description="Helical" evidence="5">
    <location>
        <begin position="225"/>
        <end position="243"/>
    </location>
</feature>
<keyword evidence="8" id="KW-1185">Reference proteome</keyword>
<sequence>MSTPAMPPPQYADSRSPPKTYGAAEGIDASAQHSLLGHAGPSGARGNAWIDQPEDDDLPDDFKVGVNVADCDLQIRMAFVRKIYTILFVQLLATTIVAALLHQPSGQAFIRSNPWTLWVSIFASFGTLIAVHFKRHAYPTNLILLGLFTVAESFMIGTVTSYYSAQIVLKALIITTGVFVGLTLFTFQSKYDFSNMGPYLFAGLMGLLVTGLVQILLPFNKTTDLVVSCFGVLLFSGYTVYDTHAIMKRLSPDEYILGALSLYLDFINLFLYILRVLNNQERDG</sequence>
<dbReference type="OrthoDB" id="7933078at2759"/>
<dbReference type="Proteomes" id="UP000620104">
    <property type="component" value="Unassembled WGS sequence"/>
</dbReference>
<feature type="transmembrane region" description="Helical" evidence="5">
    <location>
        <begin position="142"/>
        <end position="163"/>
    </location>
</feature>
<dbReference type="PANTHER" id="PTHR23291:SF50">
    <property type="entry name" value="PROTEIN LIFEGUARD 4"/>
    <property type="match status" value="1"/>
</dbReference>
<accession>A0A8H3U0F1</accession>
<evidence type="ECO:0000313" key="8">
    <source>
        <dbReference type="Proteomes" id="UP000620104"/>
    </source>
</evidence>
<comment type="similarity">
    <text evidence="5">Belongs to the BI1 family.</text>
</comment>
<evidence type="ECO:0008006" key="9">
    <source>
        <dbReference type="Google" id="ProtNLM"/>
    </source>
</evidence>
<keyword evidence="2 5" id="KW-0812">Transmembrane</keyword>
<dbReference type="CDD" id="cd10429">
    <property type="entry name" value="GAAP_like"/>
    <property type="match status" value="1"/>
</dbReference>
<evidence type="ECO:0000256" key="3">
    <source>
        <dbReference type="ARBA" id="ARBA00022989"/>
    </source>
</evidence>
<dbReference type="PANTHER" id="PTHR23291">
    <property type="entry name" value="BAX INHIBITOR-RELATED"/>
    <property type="match status" value="1"/>
</dbReference>
<reference evidence="7" key="1">
    <citation type="submission" date="2020-07" db="EMBL/GenBank/DDBJ databases">
        <title>Draft Genome Sequence of a Deep-Sea Yeast, Naganishia (Cryptococcus) liquefaciens strain N6.</title>
        <authorList>
            <person name="Han Y.W."/>
            <person name="Kajitani R."/>
            <person name="Morimoto H."/>
            <person name="Parhat M."/>
            <person name="Tsubouchi H."/>
            <person name="Bakenova O."/>
            <person name="Ogata M."/>
            <person name="Argunhan B."/>
            <person name="Aoki R."/>
            <person name="Kajiwara S."/>
            <person name="Itoh T."/>
            <person name="Iwasaki H."/>
        </authorList>
    </citation>
    <scope>NUCLEOTIDE SEQUENCE</scope>
    <source>
        <strain evidence="7">N6</strain>
    </source>
</reference>
<feature type="transmembrane region" description="Helical" evidence="5">
    <location>
        <begin position="255"/>
        <end position="274"/>
    </location>
</feature>
<feature type="compositionally biased region" description="Pro residues" evidence="6">
    <location>
        <begin position="1"/>
        <end position="10"/>
    </location>
</feature>
<keyword evidence="3 5" id="KW-1133">Transmembrane helix</keyword>
<dbReference type="AlphaFoldDB" id="A0A8H3U0F1"/>
<comment type="caution">
    <text evidence="7">The sequence shown here is derived from an EMBL/GenBank/DDBJ whole genome shotgun (WGS) entry which is preliminary data.</text>
</comment>
<gene>
    <name evidence="7" type="ORF">NliqN6_6555</name>
</gene>
<feature type="region of interest" description="Disordered" evidence="6">
    <location>
        <begin position="1"/>
        <end position="24"/>
    </location>
</feature>
<evidence type="ECO:0000256" key="2">
    <source>
        <dbReference type="ARBA" id="ARBA00022692"/>
    </source>
</evidence>
<evidence type="ECO:0000256" key="1">
    <source>
        <dbReference type="ARBA" id="ARBA00004141"/>
    </source>
</evidence>
<dbReference type="EMBL" id="BLZA01000057">
    <property type="protein sequence ID" value="GHJ90153.1"/>
    <property type="molecule type" value="Genomic_DNA"/>
</dbReference>
<organism evidence="7 8">
    <name type="scientific">Naganishia liquefaciens</name>
    <dbReference type="NCBI Taxonomy" id="104408"/>
    <lineage>
        <taxon>Eukaryota</taxon>
        <taxon>Fungi</taxon>
        <taxon>Dikarya</taxon>
        <taxon>Basidiomycota</taxon>
        <taxon>Agaricomycotina</taxon>
        <taxon>Tremellomycetes</taxon>
        <taxon>Filobasidiales</taxon>
        <taxon>Filobasidiaceae</taxon>
        <taxon>Naganishia</taxon>
    </lineage>
</organism>
<dbReference type="InterPro" id="IPR006214">
    <property type="entry name" value="Bax_inhibitor_1-related"/>
</dbReference>